<evidence type="ECO:0000259" key="3">
    <source>
        <dbReference type="Pfam" id="PF08659"/>
    </source>
</evidence>
<dbReference type="GO" id="GO:0006633">
    <property type="term" value="P:fatty acid biosynthetic process"/>
    <property type="evidence" value="ECO:0007669"/>
    <property type="project" value="TreeGrafter"/>
</dbReference>
<dbReference type="PANTHER" id="PTHR43775">
    <property type="entry name" value="FATTY ACID SYNTHASE"/>
    <property type="match status" value="1"/>
</dbReference>
<dbReference type="EMBL" id="PNCG01000721">
    <property type="protein sequence ID" value="TMP74342.1"/>
    <property type="molecule type" value="Genomic_DNA"/>
</dbReference>
<feature type="domain" description="Ketoreductase (KR)" evidence="3">
    <location>
        <begin position="2"/>
        <end position="52"/>
    </location>
</feature>
<dbReference type="GO" id="GO:0004312">
    <property type="term" value="F:fatty acid synthase activity"/>
    <property type="evidence" value="ECO:0007669"/>
    <property type="project" value="TreeGrafter"/>
</dbReference>
<proteinExistence type="predicted"/>
<dbReference type="InterPro" id="IPR036291">
    <property type="entry name" value="NAD(P)-bd_dom_sf"/>
</dbReference>
<evidence type="ECO:0000256" key="2">
    <source>
        <dbReference type="ARBA" id="ARBA00022553"/>
    </source>
</evidence>
<dbReference type="Proteomes" id="UP000305874">
    <property type="component" value="Unassembled WGS sequence"/>
</dbReference>
<protein>
    <recommendedName>
        <fullName evidence="3">Ketoreductase (KR) domain-containing protein</fullName>
    </recommendedName>
</protein>
<keyword evidence="1" id="KW-0596">Phosphopantetheine</keyword>
<dbReference type="Pfam" id="PF08659">
    <property type="entry name" value="KR"/>
    <property type="match status" value="1"/>
</dbReference>
<organism evidence="4 5">
    <name type="scientific">Pseudoalteromonas ruthenica</name>
    <dbReference type="NCBI Taxonomy" id="151081"/>
    <lineage>
        <taxon>Bacteria</taxon>
        <taxon>Pseudomonadati</taxon>
        <taxon>Pseudomonadota</taxon>
        <taxon>Gammaproteobacteria</taxon>
        <taxon>Alteromonadales</taxon>
        <taxon>Pseudoalteromonadaceae</taxon>
        <taxon>Pseudoalteromonas</taxon>
    </lineage>
</organism>
<dbReference type="AlphaFoldDB" id="A0A5S3YKF0"/>
<evidence type="ECO:0000256" key="1">
    <source>
        <dbReference type="ARBA" id="ARBA00022450"/>
    </source>
</evidence>
<gene>
    <name evidence="4" type="ORF">CWC05_22240</name>
</gene>
<feature type="non-terminal residue" evidence="4">
    <location>
        <position position="1"/>
    </location>
</feature>
<reference evidence="4 5" key="1">
    <citation type="submission" date="2017-12" db="EMBL/GenBank/DDBJ databases">
        <authorList>
            <person name="Paulsen S."/>
            <person name="Gram L.K."/>
        </authorList>
    </citation>
    <scope>NUCLEOTIDE SEQUENCE [LARGE SCALE GENOMIC DNA]</scope>
    <source>
        <strain evidence="4 5">S2897</strain>
    </source>
</reference>
<comment type="caution">
    <text evidence="4">The sequence shown here is derived from an EMBL/GenBank/DDBJ whole genome shotgun (WGS) entry which is preliminary data.</text>
</comment>
<keyword evidence="2" id="KW-0597">Phosphoprotein</keyword>
<evidence type="ECO:0000313" key="4">
    <source>
        <dbReference type="EMBL" id="TMP74342.1"/>
    </source>
</evidence>
<feature type="non-terminal residue" evidence="4">
    <location>
        <position position="121"/>
    </location>
</feature>
<reference evidence="5" key="2">
    <citation type="submission" date="2019-06" db="EMBL/GenBank/DDBJ databases">
        <title>Co-occurence of chitin degradation, pigmentation and bioactivity in marine Pseudoalteromonas.</title>
        <authorList>
            <person name="Sonnenschein E.C."/>
            <person name="Bech P.K."/>
        </authorList>
    </citation>
    <scope>NUCLEOTIDE SEQUENCE [LARGE SCALE GENOMIC DNA]</scope>
    <source>
        <strain evidence="5">S2897</strain>
    </source>
</reference>
<sequence length="121" mass="13158">IESFVMFSSLSSMIGNPGQANYIAANAFLNTLAQHRQSLGLAATTINWGALADAGMVARDNTVKQILAEQGVYGVHNEYAFSQLDEALSAKKVMCGIMDVEWPLWFNVNKPSKSSARFSLL</sequence>
<dbReference type="PANTHER" id="PTHR43775:SF37">
    <property type="entry name" value="SI:DKEY-61P9.11"/>
    <property type="match status" value="1"/>
</dbReference>
<dbReference type="SUPFAM" id="SSF51735">
    <property type="entry name" value="NAD(P)-binding Rossmann-fold domains"/>
    <property type="match status" value="1"/>
</dbReference>
<dbReference type="InterPro" id="IPR013968">
    <property type="entry name" value="PKS_KR"/>
</dbReference>
<dbReference type="Gene3D" id="3.40.50.720">
    <property type="entry name" value="NAD(P)-binding Rossmann-like Domain"/>
    <property type="match status" value="1"/>
</dbReference>
<dbReference type="InterPro" id="IPR050091">
    <property type="entry name" value="PKS_NRPS_Biosynth_Enz"/>
</dbReference>
<name>A0A5S3YKF0_9GAMM</name>
<accession>A0A5S3YKF0</accession>
<evidence type="ECO:0000313" key="5">
    <source>
        <dbReference type="Proteomes" id="UP000305874"/>
    </source>
</evidence>